<proteinExistence type="predicted"/>
<dbReference type="KEGG" id="ccar:109059850"/>
<evidence type="ECO:0000259" key="3">
    <source>
        <dbReference type="SMART" id="SM01175"/>
    </source>
</evidence>
<dbReference type="AlphaFoldDB" id="A0A9Q9V351"/>
<dbReference type="GeneID" id="109059850"/>
<dbReference type="InterPro" id="IPR052428">
    <property type="entry name" value="Autophagy_HostDef_Reg"/>
</dbReference>
<dbReference type="SMART" id="SM01175">
    <property type="entry name" value="DUF4206"/>
    <property type="match status" value="1"/>
</dbReference>
<dbReference type="InterPro" id="IPR025258">
    <property type="entry name" value="RH_dom"/>
</dbReference>
<evidence type="ECO:0000256" key="2">
    <source>
        <dbReference type="SAM" id="MobiDB-lite"/>
    </source>
</evidence>
<dbReference type="Proteomes" id="UP001155660">
    <property type="component" value="Chromosome B9"/>
</dbReference>
<sequence>MANAGNSCRFVSWLVNSDLNDNHSDSTDDDDGIYENGLKTCECKAPVAECDPGLFEPEEQYYLPRSSPVISRKRHNTETEKQFGLSLTPPKWELSISPPVKSNYSSPDRVVESSHLEKERNLDHCDTPKGSSGQTQFLPDNHGTVTGISRVSQDARCHSFVSGRLHEGFQSKTKRRACSDLPPASVQRSSDQAKKHGSCVDHSTADLYSLDQENAHFVVVDMVLEMLEAVKWAVCLQQLKNTHPHQDRCEKLNTSKTDSIYSFDSGFEDDSTPKLSSNRYSLASFQSCLRSSRMQCSAEDLAHHLVAEFRKQWFPSELLQNPDNLNSALQEVSVPVMADDRISLTEEIVQKTRMRGTLTWAPPTFQIIFFVQPTNRRSDVIASQHFLCAGCGTKIEPRYMKKLRYCDYLGRYFCDGCHGGLESVIPGRVLNNWDFARYPVCHFSRQLLDSIWEQPLFKLTSVAKNLYSQAKELQRFRELQEQLVSIKKLLSTCRLSDGVLDEFEQLPAHLIQELHLFSMHDLIRVKKGQLCTIAKALVQSAVTHIDICELCQAKGFICEFCHSEEVIFPFQRDTCTRCQDCRACFHISCFRDESCPKCARLQKRKKLQEDIFMNSPTCPSLHFKAV</sequence>
<dbReference type="Pfam" id="PF21054">
    <property type="entry name" value="RUBC_PIKBD"/>
    <property type="match status" value="1"/>
</dbReference>
<dbReference type="GO" id="GO:0061910">
    <property type="term" value="P:autophagosome-endosome fusion"/>
    <property type="evidence" value="ECO:0007669"/>
    <property type="project" value="TreeGrafter"/>
</dbReference>
<keyword evidence="1" id="KW-0072">Autophagy</keyword>
<dbReference type="InterPro" id="IPR048569">
    <property type="entry name" value="RUBC_PIKBD"/>
</dbReference>
<dbReference type="PANTHER" id="PTHR45971:SF2">
    <property type="entry name" value="PROTEIN ASSOCIATED WITH UVRAG AS AUTOPHAGY ENHANCER"/>
    <property type="match status" value="1"/>
</dbReference>
<accession>A0A9Q9V351</accession>
<gene>
    <name evidence="4" type="primary">rubcnl</name>
</gene>
<protein>
    <submittedName>
        <fullName evidence="4">Protein associated with UVRAG as autophagy enhancer</fullName>
    </submittedName>
</protein>
<dbReference type="GO" id="GO:1901981">
    <property type="term" value="F:phosphatidylinositol phosphate binding"/>
    <property type="evidence" value="ECO:0007669"/>
    <property type="project" value="TreeGrafter"/>
</dbReference>
<reference evidence="4" key="1">
    <citation type="submission" date="2025-08" db="UniProtKB">
        <authorList>
            <consortium name="RefSeq"/>
        </authorList>
    </citation>
    <scope>IDENTIFICATION</scope>
    <source>
        <tissue evidence="4">Muscle</tissue>
    </source>
</reference>
<dbReference type="GO" id="GO:0061909">
    <property type="term" value="P:autophagosome-lysosome fusion"/>
    <property type="evidence" value="ECO:0007669"/>
    <property type="project" value="TreeGrafter"/>
</dbReference>
<feature type="region of interest" description="Disordered" evidence="2">
    <location>
        <begin position="172"/>
        <end position="197"/>
    </location>
</feature>
<evidence type="ECO:0000313" key="4">
    <source>
        <dbReference type="RefSeq" id="XP_018932570.2"/>
    </source>
</evidence>
<dbReference type="Pfam" id="PF13901">
    <property type="entry name" value="RH_dom"/>
    <property type="match status" value="1"/>
</dbReference>
<organism evidence="4">
    <name type="scientific">Cyprinus carpio</name>
    <name type="common">Common carp</name>
    <dbReference type="NCBI Taxonomy" id="7962"/>
    <lineage>
        <taxon>Eukaryota</taxon>
        <taxon>Metazoa</taxon>
        <taxon>Chordata</taxon>
        <taxon>Craniata</taxon>
        <taxon>Vertebrata</taxon>
        <taxon>Euteleostomi</taxon>
        <taxon>Actinopterygii</taxon>
        <taxon>Neopterygii</taxon>
        <taxon>Teleostei</taxon>
        <taxon>Ostariophysi</taxon>
        <taxon>Cypriniformes</taxon>
        <taxon>Cyprinidae</taxon>
        <taxon>Cyprininae</taxon>
        <taxon>Cyprinus</taxon>
    </lineage>
</organism>
<feature type="compositionally biased region" description="Polar residues" evidence="2">
    <location>
        <begin position="129"/>
        <end position="144"/>
    </location>
</feature>
<dbReference type="RefSeq" id="XP_018932570.2">
    <property type="nucleotide sequence ID" value="XM_019077025.2"/>
</dbReference>
<feature type="domain" description="Rubicon Homology" evidence="3">
    <location>
        <begin position="404"/>
        <end position="605"/>
    </location>
</feature>
<dbReference type="GO" id="GO:0097352">
    <property type="term" value="P:autophagosome maturation"/>
    <property type="evidence" value="ECO:0007669"/>
    <property type="project" value="TreeGrafter"/>
</dbReference>
<feature type="compositionally biased region" description="Basic and acidic residues" evidence="2">
    <location>
        <begin position="109"/>
        <end position="127"/>
    </location>
</feature>
<feature type="region of interest" description="Disordered" evidence="2">
    <location>
        <begin position="98"/>
        <end position="144"/>
    </location>
</feature>
<dbReference type="PANTHER" id="PTHR45971">
    <property type="entry name" value="PHOX (PX) DOMAIN-CONTAINING PROTEIN"/>
    <property type="match status" value="1"/>
</dbReference>
<evidence type="ECO:0000256" key="1">
    <source>
        <dbReference type="ARBA" id="ARBA00023006"/>
    </source>
</evidence>
<dbReference type="GO" id="GO:0000421">
    <property type="term" value="C:autophagosome membrane"/>
    <property type="evidence" value="ECO:0007669"/>
    <property type="project" value="TreeGrafter"/>
</dbReference>
<dbReference type="CTD" id="80183"/>
<dbReference type="OrthoDB" id="10067503at2759"/>
<name>A0A9Q9V351_CYPCA</name>